<dbReference type="InterPro" id="IPR027417">
    <property type="entry name" value="P-loop_NTPase"/>
</dbReference>
<dbReference type="PROSITE" id="PS00211">
    <property type="entry name" value="ABC_TRANSPORTER_1"/>
    <property type="match status" value="1"/>
</dbReference>
<name>A0A364XYW4_9BACT</name>
<dbReference type="Proteomes" id="UP000251889">
    <property type="component" value="Unassembled WGS sequence"/>
</dbReference>
<reference evidence="5 6" key="1">
    <citation type="submission" date="2018-06" db="EMBL/GenBank/DDBJ databases">
        <title>Chryseolinea flavus sp. nov., a member of the phylum Bacteroidetes isolated from soil.</title>
        <authorList>
            <person name="Li Y."/>
            <person name="Wang J."/>
        </authorList>
    </citation>
    <scope>NUCLEOTIDE SEQUENCE [LARGE SCALE GENOMIC DNA]</scope>
    <source>
        <strain evidence="5 6">SDU1-6</strain>
    </source>
</reference>
<evidence type="ECO:0000256" key="3">
    <source>
        <dbReference type="ARBA" id="ARBA00022840"/>
    </source>
</evidence>
<evidence type="ECO:0000256" key="1">
    <source>
        <dbReference type="ARBA" id="ARBA00022448"/>
    </source>
</evidence>
<dbReference type="PANTHER" id="PTHR42939:SF1">
    <property type="entry name" value="ABC TRANSPORTER ATP-BINDING PROTEIN ALBC-RELATED"/>
    <property type="match status" value="1"/>
</dbReference>
<dbReference type="GO" id="GO:0016887">
    <property type="term" value="F:ATP hydrolysis activity"/>
    <property type="evidence" value="ECO:0007669"/>
    <property type="project" value="InterPro"/>
</dbReference>
<evidence type="ECO:0000256" key="2">
    <source>
        <dbReference type="ARBA" id="ARBA00022741"/>
    </source>
</evidence>
<protein>
    <submittedName>
        <fullName evidence="5">ABC transporter ATP-binding protein</fullName>
    </submittedName>
</protein>
<dbReference type="RefSeq" id="WP_112749182.1">
    <property type="nucleotide sequence ID" value="NZ_QMFY01000015.1"/>
</dbReference>
<dbReference type="Gene3D" id="3.40.50.300">
    <property type="entry name" value="P-loop containing nucleotide triphosphate hydrolases"/>
    <property type="match status" value="1"/>
</dbReference>
<dbReference type="Pfam" id="PF00005">
    <property type="entry name" value="ABC_tran"/>
    <property type="match status" value="1"/>
</dbReference>
<dbReference type="InterPro" id="IPR003593">
    <property type="entry name" value="AAA+_ATPase"/>
</dbReference>
<dbReference type="InterPro" id="IPR017871">
    <property type="entry name" value="ABC_transporter-like_CS"/>
</dbReference>
<dbReference type="GO" id="GO:0005524">
    <property type="term" value="F:ATP binding"/>
    <property type="evidence" value="ECO:0007669"/>
    <property type="project" value="UniProtKB-KW"/>
</dbReference>
<dbReference type="InterPro" id="IPR003439">
    <property type="entry name" value="ABC_transporter-like_ATP-bd"/>
</dbReference>
<organism evidence="5 6">
    <name type="scientific">Pseudochryseolinea flava</name>
    <dbReference type="NCBI Taxonomy" id="2059302"/>
    <lineage>
        <taxon>Bacteria</taxon>
        <taxon>Pseudomonadati</taxon>
        <taxon>Bacteroidota</taxon>
        <taxon>Cytophagia</taxon>
        <taxon>Cytophagales</taxon>
        <taxon>Fulvivirgaceae</taxon>
        <taxon>Pseudochryseolinea</taxon>
    </lineage>
</organism>
<dbReference type="SUPFAM" id="SSF52540">
    <property type="entry name" value="P-loop containing nucleoside triphosphate hydrolases"/>
    <property type="match status" value="1"/>
</dbReference>
<evidence type="ECO:0000313" key="6">
    <source>
        <dbReference type="Proteomes" id="UP000251889"/>
    </source>
</evidence>
<accession>A0A364XYW4</accession>
<dbReference type="PROSITE" id="PS50893">
    <property type="entry name" value="ABC_TRANSPORTER_2"/>
    <property type="match status" value="1"/>
</dbReference>
<sequence length="219" mass="25157">MISRATSEKPKALEPISIVTTSLSKRFNREWIFRNFTHTFSSGNTYAITGANGSGKSTLLQILWGQTPPTSGEIKYYRCTEELDGEQIFKSLTIATPYMDLIEEFTLEEQLKFHFSLRKSRGLSIDEMIDTLYLGKARHKFISNFSSGMRQRVKLGLAFFTEADIIFLDEPSTNLDQQAFEWYRKQLHLLPPTCMVLIASNQSSEYPESAHKIDIMQFK</sequence>
<feature type="domain" description="ABC transporter" evidence="4">
    <location>
        <begin position="18"/>
        <end position="216"/>
    </location>
</feature>
<gene>
    <name evidence="5" type="ORF">DQQ10_22470</name>
</gene>
<dbReference type="EMBL" id="QMFY01000015">
    <property type="protein sequence ID" value="RAV98785.1"/>
    <property type="molecule type" value="Genomic_DNA"/>
</dbReference>
<keyword evidence="1" id="KW-0813">Transport</keyword>
<dbReference type="InterPro" id="IPR051782">
    <property type="entry name" value="ABC_Transporter_VariousFunc"/>
</dbReference>
<proteinExistence type="predicted"/>
<keyword evidence="6" id="KW-1185">Reference proteome</keyword>
<evidence type="ECO:0000313" key="5">
    <source>
        <dbReference type="EMBL" id="RAV98785.1"/>
    </source>
</evidence>
<dbReference type="AlphaFoldDB" id="A0A364XYW4"/>
<dbReference type="SMART" id="SM00382">
    <property type="entry name" value="AAA"/>
    <property type="match status" value="1"/>
</dbReference>
<keyword evidence="2" id="KW-0547">Nucleotide-binding</keyword>
<keyword evidence="3 5" id="KW-0067">ATP-binding</keyword>
<dbReference type="PANTHER" id="PTHR42939">
    <property type="entry name" value="ABC TRANSPORTER ATP-BINDING PROTEIN ALBC-RELATED"/>
    <property type="match status" value="1"/>
</dbReference>
<dbReference type="OrthoDB" id="9808363at2"/>
<comment type="caution">
    <text evidence="5">The sequence shown here is derived from an EMBL/GenBank/DDBJ whole genome shotgun (WGS) entry which is preliminary data.</text>
</comment>
<evidence type="ECO:0000259" key="4">
    <source>
        <dbReference type="PROSITE" id="PS50893"/>
    </source>
</evidence>